<keyword evidence="3" id="KW-1003">Cell membrane</keyword>
<dbReference type="GO" id="GO:0022857">
    <property type="term" value="F:transmembrane transporter activity"/>
    <property type="evidence" value="ECO:0007669"/>
    <property type="project" value="TreeGrafter"/>
</dbReference>
<keyword evidence="12" id="KW-1185">Reference proteome</keyword>
<dbReference type="STRING" id="490629.SAMN05216266_117113"/>
<dbReference type="OrthoDB" id="2085311at2"/>
<keyword evidence="6 9" id="KW-1133">Transmembrane helix</keyword>
<evidence type="ECO:0000313" key="12">
    <source>
        <dbReference type="Proteomes" id="UP000243799"/>
    </source>
</evidence>
<evidence type="ECO:0000256" key="2">
    <source>
        <dbReference type="ARBA" id="ARBA00022448"/>
    </source>
</evidence>
<feature type="transmembrane region" description="Helical" evidence="9">
    <location>
        <begin position="35"/>
        <end position="56"/>
    </location>
</feature>
<dbReference type="InterPro" id="IPR055348">
    <property type="entry name" value="DctQ"/>
</dbReference>
<reference evidence="12" key="1">
    <citation type="submission" date="2016-10" db="EMBL/GenBank/DDBJ databases">
        <authorList>
            <person name="Varghese N."/>
            <person name="Submissions S."/>
        </authorList>
    </citation>
    <scope>NUCLEOTIDE SEQUENCE [LARGE SCALE GENOMIC DNA]</scope>
    <source>
        <strain evidence="12">CGMCC 4.3568</strain>
    </source>
</reference>
<dbReference type="InterPro" id="IPR007387">
    <property type="entry name" value="TRAP_DctQ"/>
</dbReference>
<dbReference type="GO" id="GO:0005886">
    <property type="term" value="C:plasma membrane"/>
    <property type="evidence" value="ECO:0007669"/>
    <property type="project" value="UniProtKB-SubCell"/>
</dbReference>
<dbReference type="Proteomes" id="UP000243799">
    <property type="component" value="Unassembled WGS sequence"/>
</dbReference>
<protein>
    <submittedName>
        <fullName evidence="11">C4-dicarboxylate transporter, DctQ subunit</fullName>
    </submittedName>
</protein>
<evidence type="ECO:0000259" key="10">
    <source>
        <dbReference type="Pfam" id="PF04290"/>
    </source>
</evidence>
<dbReference type="Pfam" id="PF04290">
    <property type="entry name" value="DctQ"/>
    <property type="match status" value="1"/>
</dbReference>
<comment type="similarity">
    <text evidence="8">Belongs to the TRAP transporter small permease family.</text>
</comment>
<keyword evidence="7 9" id="KW-0472">Membrane</keyword>
<evidence type="ECO:0000256" key="8">
    <source>
        <dbReference type="ARBA" id="ARBA00038436"/>
    </source>
</evidence>
<feature type="domain" description="Tripartite ATP-independent periplasmic transporters DctQ component" evidence="10">
    <location>
        <begin position="48"/>
        <end position="178"/>
    </location>
</feature>
<comment type="subcellular location">
    <subcellularLocation>
        <location evidence="1">Cell inner membrane</location>
        <topology evidence="1">Multi-pass membrane protein</topology>
    </subcellularLocation>
</comment>
<proteinExistence type="inferred from homology"/>
<evidence type="ECO:0000256" key="9">
    <source>
        <dbReference type="SAM" id="Phobius"/>
    </source>
</evidence>
<keyword evidence="5 9" id="KW-0812">Transmembrane</keyword>
<keyword evidence="4" id="KW-0997">Cell inner membrane</keyword>
<evidence type="ECO:0000256" key="4">
    <source>
        <dbReference type="ARBA" id="ARBA00022519"/>
    </source>
</evidence>
<organism evidence="11 12">
    <name type="scientific">Amycolatopsis marina</name>
    <dbReference type="NCBI Taxonomy" id="490629"/>
    <lineage>
        <taxon>Bacteria</taxon>
        <taxon>Bacillati</taxon>
        <taxon>Actinomycetota</taxon>
        <taxon>Actinomycetes</taxon>
        <taxon>Pseudonocardiales</taxon>
        <taxon>Pseudonocardiaceae</taxon>
        <taxon>Amycolatopsis</taxon>
    </lineage>
</organism>
<feature type="transmembrane region" description="Helical" evidence="9">
    <location>
        <begin position="76"/>
        <end position="96"/>
    </location>
</feature>
<dbReference type="GO" id="GO:0015740">
    <property type="term" value="P:C4-dicarboxylate transport"/>
    <property type="evidence" value="ECO:0007669"/>
    <property type="project" value="TreeGrafter"/>
</dbReference>
<dbReference type="EMBL" id="FOKG01000017">
    <property type="protein sequence ID" value="SFB53831.1"/>
    <property type="molecule type" value="Genomic_DNA"/>
</dbReference>
<evidence type="ECO:0000313" key="11">
    <source>
        <dbReference type="EMBL" id="SFB53831.1"/>
    </source>
</evidence>
<feature type="transmembrane region" description="Helical" evidence="9">
    <location>
        <begin position="108"/>
        <end position="133"/>
    </location>
</feature>
<dbReference type="PANTHER" id="PTHR35011:SF2">
    <property type="entry name" value="2,3-DIKETO-L-GULONATE TRAP TRANSPORTER SMALL PERMEASE PROTEIN YIAM"/>
    <property type="match status" value="1"/>
</dbReference>
<keyword evidence="2" id="KW-0813">Transport</keyword>
<dbReference type="AlphaFoldDB" id="A0A1I1BU66"/>
<sequence>MTSAAEGPGARPSAAAAESLDPEDLPAVEGRFSKALAGVCVVLLMGVLATVLLQVVMRYGFNSPLTWTDEATRLQLVWLTFIGAALAYRMGSDIAVDALEQLAAKRCWTWVASSAVVIIQGTIAIVAVIFVVAGWQLVQATMARDTPALDIPVATFYAAVPSCGVLLLLSLAERAWRANRARVEGGTE</sequence>
<evidence type="ECO:0000256" key="1">
    <source>
        <dbReference type="ARBA" id="ARBA00004429"/>
    </source>
</evidence>
<accession>A0A1I1BU66</accession>
<dbReference type="RefSeq" id="WP_091676073.1">
    <property type="nucleotide sequence ID" value="NZ_FOKG01000017.1"/>
</dbReference>
<evidence type="ECO:0000256" key="5">
    <source>
        <dbReference type="ARBA" id="ARBA00022692"/>
    </source>
</evidence>
<feature type="transmembrane region" description="Helical" evidence="9">
    <location>
        <begin position="153"/>
        <end position="172"/>
    </location>
</feature>
<dbReference type="PANTHER" id="PTHR35011">
    <property type="entry name" value="2,3-DIKETO-L-GULONATE TRAP TRANSPORTER SMALL PERMEASE PROTEIN YIAM"/>
    <property type="match status" value="1"/>
</dbReference>
<name>A0A1I1BU66_9PSEU</name>
<evidence type="ECO:0000256" key="7">
    <source>
        <dbReference type="ARBA" id="ARBA00023136"/>
    </source>
</evidence>
<evidence type="ECO:0000256" key="6">
    <source>
        <dbReference type="ARBA" id="ARBA00022989"/>
    </source>
</evidence>
<evidence type="ECO:0000256" key="3">
    <source>
        <dbReference type="ARBA" id="ARBA00022475"/>
    </source>
</evidence>
<gene>
    <name evidence="11" type="ORF">SAMN05216266_117113</name>
</gene>